<keyword evidence="2" id="KW-1003">Cell membrane</keyword>
<keyword evidence="4" id="KW-0812">Transmembrane</keyword>
<feature type="modified residue" description="Phosphohistidine" evidence="10">
    <location>
        <position position="193"/>
    </location>
</feature>
<dbReference type="InterPro" id="IPR001789">
    <property type="entry name" value="Sig_transdc_resp-reg_receiver"/>
</dbReference>
<evidence type="ECO:0000256" key="9">
    <source>
        <dbReference type="ARBA" id="ARBA00023136"/>
    </source>
</evidence>
<dbReference type="GO" id="GO:0005886">
    <property type="term" value="C:plasma membrane"/>
    <property type="evidence" value="ECO:0007669"/>
    <property type="project" value="UniProtKB-SubCell"/>
</dbReference>
<evidence type="ECO:0000256" key="2">
    <source>
        <dbReference type="ARBA" id="ARBA00022475"/>
    </source>
</evidence>
<dbReference type="CDD" id="cd17546">
    <property type="entry name" value="REC_hyHK_CKI1_RcsC-like"/>
    <property type="match status" value="1"/>
</dbReference>
<feature type="modified residue" description="4-aspartylphosphate" evidence="11">
    <location>
        <position position="66"/>
    </location>
</feature>
<gene>
    <name evidence="14" type="ORF">GJJ30_03895</name>
</gene>
<feature type="domain" description="Response regulatory" evidence="12">
    <location>
        <begin position="17"/>
        <end position="132"/>
    </location>
</feature>
<dbReference type="Pfam" id="PF00072">
    <property type="entry name" value="Response_reg"/>
    <property type="match status" value="1"/>
</dbReference>
<dbReference type="SUPFAM" id="SSF52172">
    <property type="entry name" value="CheY-like"/>
    <property type="match status" value="1"/>
</dbReference>
<keyword evidence="3 11" id="KW-0597">Phosphoprotein</keyword>
<evidence type="ECO:0000256" key="11">
    <source>
        <dbReference type="PROSITE-ProRule" id="PRU00169"/>
    </source>
</evidence>
<evidence type="ECO:0000256" key="1">
    <source>
        <dbReference type="ARBA" id="ARBA00004651"/>
    </source>
</evidence>
<evidence type="ECO:0000313" key="15">
    <source>
        <dbReference type="Proteomes" id="UP000441754"/>
    </source>
</evidence>
<keyword evidence="5" id="KW-0547">Nucleotide-binding</keyword>
<dbReference type="SUPFAM" id="SSF47226">
    <property type="entry name" value="Histidine-containing phosphotransfer domain, HPT domain"/>
    <property type="match status" value="1"/>
</dbReference>
<keyword evidence="9" id="KW-0472">Membrane</keyword>
<dbReference type="GO" id="GO:0000160">
    <property type="term" value="P:phosphorelay signal transduction system"/>
    <property type="evidence" value="ECO:0007669"/>
    <property type="project" value="UniProtKB-KW"/>
</dbReference>
<keyword evidence="8" id="KW-0902">Two-component regulatory system</keyword>
<evidence type="ECO:0000256" key="8">
    <source>
        <dbReference type="ARBA" id="ARBA00023012"/>
    </source>
</evidence>
<dbReference type="GO" id="GO:0005524">
    <property type="term" value="F:ATP binding"/>
    <property type="evidence" value="ECO:0007669"/>
    <property type="project" value="UniProtKB-KW"/>
</dbReference>
<dbReference type="Proteomes" id="UP000441754">
    <property type="component" value="Unassembled WGS sequence"/>
</dbReference>
<dbReference type="PROSITE" id="PS50894">
    <property type="entry name" value="HPT"/>
    <property type="match status" value="1"/>
</dbReference>
<comment type="caution">
    <text evidence="14">The sequence shown here is derived from an EMBL/GenBank/DDBJ whole genome shotgun (WGS) entry which is preliminary data.</text>
</comment>
<dbReference type="Gene3D" id="1.20.120.160">
    <property type="entry name" value="HPT domain"/>
    <property type="match status" value="1"/>
</dbReference>
<keyword evidence="7" id="KW-1133">Transmembrane helix</keyword>
<evidence type="ECO:0000256" key="4">
    <source>
        <dbReference type="ARBA" id="ARBA00022692"/>
    </source>
</evidence>
<dbReference type="InterPro" id="IPR036641">
    <property type="entry name" value="HPT_dom_sf"/>
</dbReference>
<protein>
    <submittedName>
        <fullName evidence="14">Response regulator</fullName>
    </submittedName>
</protein>
<evidence type="ECO:0000256" key="7">
    <source>
        <dbReference type="ARBA" id="ARBA00022989"/>
    </source>
</evidence>
<dbReference type="AlphaFoldDB" id="A0A7K0EF24"/>
<dbReference type="InterPro" id="IPR008207">
    <property type="entry name" value="Sig_transdc_His_kin_Hpt_dom"/>
</dbReference>
<dbReference type="OrthoDB" id="9796457at2"/>
<dbReference type="PANTHER" id="PTHR45339">
    <property type="entry name" value="HYBRID SIGNAL TRANSDUCTION HISTIDINE KINASE J"/>
    <property type="match status" value="1"/>
</dbReference>
<feature type="domain" description="HPt" evidence="13">
    <location>
        <begin position="154"/>
        <end position="246"/>
    </location>
</feature>
<proteinExistence type="predicted"/>
<comment type="subcellular location">
    <subcellularLocation>
        <location evidence="1">Cell membrane</location>
        <topology evidence="1">Multi-pass membrane protein</topology>
    </subcellularLocation>
</comment>
<keyword evidence="15" id="KW-1185">Reference proteome</keyword>
<evidence type="ECO:0000256" key="6">
    <source>
        <dbReference type="ARBA" id="ARBA00022840"/>
    </source>
</evidence>
<name>A0A7K0EF24_9BACT</name>
<evidence type="ECO:0000256" key="3">
    <source>
        <dbReference type="ARBA" id="ARBA00022553"/>
    </source>
</evidence>
<dbReference type="PANTHER" id="PTHR45339:SF1">
    <property type="entry name" value="HYBRID SIGNAL TRANSDUCTION HISTIDINE KINASE J"/>
    <property type="match status" value="1"/>
</dbReference>
<evidence type="ECO:0000313" key="14">
    <source>
        <dbReference type="EMBL" id="MRS60424.1"/>
    </source>
</evidence>
<reference evidence="14 15" key="1">
    <citation type="journal article" date="2018" name="Antonie Van Leeuwenhoek">
        <title>Larkinella terrae sp. nov., isolated from soil on Jeju Island, South Korea.</title>
        <authorList>
            <person name="Ten L.N."/>
            <person name="Jeon J."/>
            <person name="Park S.J."/>
            <person name="Park S."/>
            <person name="Lee S.Y."/>
            <person name="Kim M.K."/>
            <person name="Jung H.Y."/>
        </authorList>
    </citation>
    <scope>NUCLEOTIDE SEQUENCE [LARGE SCALE GENOMIC DNA]</scope>
    <source>
        <strain evidence="14 15">KCTC 52001</strain>
    </source>
</reference>
<keyword evidence="6" id="KW-0067">ATP-binding</keyword>
<sequence>MNPPFSPQNGKTDLTVRVLIVEDNLINQTFLSTLLRKYGVPSIVVNNGLEAVNFLKTQSVDLILMDIQMPVMDGLTATRQIRTQLGLTVPVVAVTSNPEYEARPRCREAGMDDFLSKPIQKKQLEAILERFLPPKEEKPPVIDQAYLLEITGGDNDLLTDLLSFFKSELPANRQALFDAVEQGNRVEFDHHAHRFRSSLNSLAMVNLAADLKKMEKNPTLTDAEIGEQLKALFHEISAGLKMLDGLIKD</sequence>
<dbReference type="GO" id="GO:0004672">
    <property type="term" value="F:protein kinase activity"/>
    <property type="evidence" value="ECO:0007669"/>
    <property type="project" value="UniProtKB-ARBA"/>
</dbReference>
<evidence type="ECO:0000256" key="10">
    <source>
        <dbReference type="PROSITE-ProRule" id="PRU00110"/>
    </source>
</evidence>
<accession>A0A7K0EF24</accession>
<dbReference type="InterPro" id="IPR011006">
    <property type="entry name" value="CheY-like_superfamily"/>
</dbReference>
<evidence type="ECO:0000259" key="13">
    <source>
        <dbReference type="PROSITE" id="PS50894"/>
    </source>
</evidence>
<dbReference type="EMBL" id="WJXZ01000001">
    <property type="protein sequence ID" value="MRS60424.1"/>
    <property type="molecule type" value="Genomic_DNA"/>
</dbReference>
<evidence type="ECO:0000259" key="12">
    <source>
        <dbReference type="PROSITE" id="PS50110"/>
    </source>
</evidence>
<organism evidence="14 15">
    <name type="scientific">Larkinella terrae</name>
    <dbReference type="NCBI Taxonomy" id="2025311"/>
    <lineage>
        <taxon>Bacteria</taxon>
        <taxon>Pseudomonadati</taxon>
        <taxon>Bacteroidota</taxon>
        <taxon>Cytophagia</taxon>
        <taxon>Cytophagales</taxon>
        <taxon>Spirosomataceae</taxon>
        <taxon>Larkinella</taxon>
    </lineage>
</organism>
<dbReference type="SMART" id="SM00448">
    <property type="entry name" value="REC"/>
    <property type="match status" value="1"/>
</dbReference>
<evidence type="ECO:0000256" key="5">
    <source>
        <dbReference type="ARBA" id="ARBA00022741"/>
    </source>
</evidence>
<dbReference type="Gene3D" id="3.40.50.2300">
    <property type="match status" value="1"/>
</dbReference>
<dbReference type="PROSITE" id="PS50110">
    <property type="entry name" value="RESPONSE_REGULATORY"/>
    <property type="match status" value="1"/>
</dbReference>